<evidence type="ECO:0000256" key="1">
    <source>
        <dbReference type="SAM" id="MobiDB-lite"/>
    </source>
</evidence>
<sequence length="65" mass="6910">MSDDITRLLNGARDAAPGMTEAAIRGVVVSVLNTLDDLIEEAGEDSMWPDPGDLGLLARDVERQG</sequence>
<dbReference type="STRING" id="31958.SD37_11555"/>
<dbReference type="EMBL" id="CP016174">
    <property type="protein sequence ID" value="ANN16213.1"/>
    <property type="molecule type" value="Genomic_DNA"/>
</dbReference>
<reference evidence="2 3" key="1">
    <citation type="journal article" date="2015" name="Genome Announc.">
        <title>Draft Genome Sequence of Norvancomycin-Producing Strain Amycolatopsis orientalis CPCC200066.</title>
        <authorList>
            <person name="Lei X."/>
            <person name="Yuan F."/>
            <person name="Shi Y."/>
            <person name="Li X."/>
            <person name="Wang L."/>
            <person name="Hong B."/>
        </authorList>
    </citation>
    <scope>NUCLEOTIDE SEQUENCE [LARGE SCALE GENOMIC DNA]</scope>
    <source>
        <strain evidence="2 3">B-37</strain>
    </source>
</reference>
<dbReference type="AlphaFoldDB" id="A0A193BVL6"/>
<protein>
    <submittedName>
        <fullName evidence="2">Uncharacterized protein</fullName>
    </submittedName>
</protein>
<dbReference type="RefSeq" id="WP_044851587.1">
    <property type="nucleotide sequence ID" value="NZ_CP016174.1"/>
</dbReference>
<gene>
    <name evidence="2" type="ORF">SD37_11555</name>
</gene>
<dbReference type="Proteomes" id="UP000093695">
    <property type="component" value="Chromosome"/>
</dbReference>
<accession>A0A193BVL6</accession>
<name>A0A193BVL6_AMYOR</name>
<feature type="region of interest" description="Disordered" evidence="1">
    <location>
        <begin position="43"/>
        <end position="65"/>
    </location>
</feature>
<organism evidence="2 3">
    <name type="scientific">Amycolatopsis orientalis</name>
    <name type="common">Nocardia orientalis</name>
    <dbReference type="NCBI Taxonomy" id="31958"/>
    <lineage>
        <taxon>Bacteria</taxon>
        <taxon>Bacillati</taxon>
        <taxon>Actinomycetota</taxon>
        <taxon>Actinomycetes</taxon>
        <taxon>Pseudonocardiales</taxon>
        <taxon>Pseudonocardiaceae</taxon>
        <taxon>Amycolatopsis</taxon>
    </lineage>
</organism>
<dbReference type="KEGG" id="aori:SD37_11555"/>
<evidence type="ECO:0000313" key="3">
    <source>
        <dbReference type="Proteomes" id="UP000093695"/>
    </source>
</evidence>
<proteinExistence type="predicted"/>
<keyword evidence="3" id="KW-1185">Reference proteome</keyword>
<evidence type="ECO:0000313" key="2">
    <source>
        <dbReference type="EMBL" id="ANN16213.1"/>
    </source>
</evidence>